<dbReference type="EMBL" id="JABFAI010000142">
    <property type="protein sequence ID" value="KAF4953079.1"/>
    <property type="molecule type" value="Genomic_DNA"/>
</dbReference>
<keyword evidence="2" id="KW-1185">Reference proteome</keyword>
<dbReference type="AlphaFoldDB" id="A0A8H4T878"/>
<comment type="caution">
    <text evidence="1">The sequence shown here is derived from an EMBL/GenBank/DDBJ whole genome shotgun (WGS) entry which is preliminary data.</text>
</comment>
<name>A0A8H4T878_9HYPO</name>
<dbReference type="Gene3D" id="2.60.120.260">
    <property type="entry name" value="Galactose-binding domain-like"/>
    <property type="match status" value="1"/>
</dbReference>
<reference evidence="1" key="2">
    <citation type="submission" date="2020-05" db="EMBL/GenBank/DDBJ databases">
        <authorList>
            <person name="Kim H.-S."/>
            <person name="Proctor R.H."/>
            <person name="Brown D.W."/>
        </authorList>
    </citation>
    <scope>NUCLEOTIDE SEQUENCE</scope>
    <source>
        <strain evidence="1">NRRL 45417</strain>
    </source>
</reference>
<dbReference type="OrthoDB" id="5101337at2759"/>
<proteinExistence type="predicted"/>
<protein>
    <submittedName>
        <fullName evidence="1">Uncharacterized protein</fullName>
    </submittedName>
</protein>
<accession>A0A8H4T878</accession>
<evidence type="ECO:0000313" key="2">
    <source>
        <dbReference type="Proteomes" id="UP000604273"/>
    </source>
</evidence>
<organism evidence="1 2">
    <name type="scientific">Fusarium gaditjirri</name>
    <dbReference type="NCBI Taxonomy" id="282569"/>
    <lineage>
        <taxon>Eukaryota</taxon>
        <taxon>Fungi</taxon>
        <taxon>Dikarya</taxon>
        <taxon>Ascomycota</taxon>
        <taxon>Pezizomycotina</taxon>
        <taxon>Sordariomycetes</taxon>
        <taxon>Hypocreomycetidae</taxon>
        <taxon>Hypocreales</taxon>
        <taxon>Nectriaceae</taxon>
        <taxon>Fusarium</taxon>
        <taxon>Fusarium nisikadoi species complex</taxon>
    </lineage>
</organism>
<dbReference type="Proteomes" id="UP000604273">
    <property type="component" value="Unassembled WGS sequence"/>
</dbReference>
<sequence length="251" mass="26725">MLAGDDDISVVFGFSCANSNAYLDSVELKPAAIIPNTDTTTAATNSETSMVITTTQATTLATSTEGSTITTETATMTTAVDADPTPLLINSGFDLDTTEPWLSTHSETVHRDTNSPLEGPASGRLVFVIDDEKTYYNYFYQKIDTKNLKAASYRLSGSICADYYTNSVNGDGCNSLALGCTLGDQNNFDRVPGSTVMGNPSGAVNNWVPLDTTCTLTEDMLSQHDYVSITFGFSCAEAGANLDAVTFQEVI</sequence>
<gene>
    <name evidence="1" type="ORF">FGADI_6229</name>
</gene>
<evidence type="ECO:0000313" key="1">
    <source>
        <dbReference type="EMBL" id="KAF4953079.1"/>
    </source>
</evidence>
<reference evidence="1" key="1">
    <citation type="journal article" date="2020" name="BMC Genomics">
        <title>Correction to: Identification and distribution of gene clusters required for synthesis of sphingolipid metabolism inhibitors in diverse species of the filamentous fungus Fusarium.</title>
        <authorList>
            <person name="Kim H.S."/>
            <person name="Lohmar J.M."/>
            <person name="Busman M."/>
            <person name="Brown D.W."/>
            <person name="Naumann T.A."/>
            <person name="Divon H.H."/>
            <person name="Lysoe E."/>
            <person name="Uhlig S."/>
            <person name="Proctor R.H."/>
        </authorList>
    </citation>
    <scope>NUCLEOTIDE SEQUENCE</scope>
    <source>
        <strain evidence="1">NRRL 45417</strain>
    </source>
</reference>